<keyword evidence="3" id="KW-1185">Reference proteome</keyword>
<feature type="chain" id="PRO_5002080573" description="Glucuronosyltransferase" evidence="1">
    <location>
        <begin position="20"/>
        <end position="288"/>
    </location>
</feature>
<reference evidence="2 3" key="1">
    <citation type="submission" date="2014-11" db="EMBL/GenBank/DDBJ databases">
        <title>Genetic blueprint of the zoonotic pathogen Toxocara canis.</title>
        <authorList>
            <person name="Zhu X.-Q."/>
            <person name="Korhonen P.K."/>
            <person name="Cai H."/>
            <person name="Young N.D."/>
            <person name="Nejsum P."/>
            <person name="von Samson-Himmelstjerna G."/>
            <person name="Boag P.R."/>
            <person name="Tan P."/>
            <person name="Li Q."/>
            <person name="Min J."/>
            <person name="Yang Y."/>
            <person name="Wang X."/>
            <person name="Fang X."/>
            <person name="Hall R.S."/>
            <person name="Hofmann A."/>
            <person name="Sternberg P.W."/>
            <person name="Jex A.R."/>
            <person name="Gasser R.B."/>
        </authorList>
    </citation>
    <scope>NUCLEOTIDE SEQUENCE [LARGE SCALE GENOMIC DNA]</scope>
    <source>
        <strain evidence="2">PN_DK_2014</strain>
    </source>
</reference>
<dbReference type="OrthoDB" id="5835829at2759"/>
<evidence type="ECO:0000313" key="3">
    <source>
        <dbReference type="Proteomes" id="UP000031036"/>
    </source>
</evidence>
<dbReference type="Proteomes" id="UP000031036">
    <property type="component" value="Unassembled WGS sequence"/>
</dbReference>
<protein>
    <recommendedName>
        <fullName evidence="4">Glucuronosyltransferase</fullName>
    </recommendedName>
</protein>
<evidence type="ECO:0000313" key="2">
    <source>
        <dbReference type="EMBL" id="KHN87308.1"/>
    </source>
</evidence>
<evidence type="ECO:0000256" key="1">
    <source>
        <dbReference type="SAM" id="SignalP"/>
    </source>
</evidence>
<proteinExistence type="predicted"/>
<dbReference type="EMBL" id="JPKZ01000439">
    <property type="protein sequence ID" value="KHN87308.1"/>
    <property type="molecule type" value="Genomic_DNA"/>
</dbReference>
<evidence type="ECO:0008006" key="4">
    <source>
        <dbReference type="Google" id="ProtNLM"/>
    </source>
</evidence>
<organism evidence="2 3">
    <name type="scientific">Toxocara canis</name>
    <name type="common">Canine roundworm</name>
    <dbReference type="NCBI Taxonomy" id="6265"/>
    <lineage>
        <taxon>Eukaryota</taxon>
        <taxon>Metazoa</taxon>
        <taxon>Ecdysozoa</taxon>
        <taxon>Nematoda</taxon>
        <taxon>Chromadorea</taxon>
        <taxon>Rhabditida</taxon>
        <taxon>Spirurina</taxon>
        <taxon>Ascaridomorpha</taxon>
        <taxon>Ascaridoidea</taxon>
        <taxon>Toxocaridae</taxon>
        <taxon>Toxocara</taxon>
    </lineage>
</organism>
<feature type="signal peptide" evidence="1">
    <location>
        <begin position="1"/>
        <end position="19"/>
    </location>
</feature>
<dbReference type="AlphaFoldDB" id="A0A0B2W088"/>
<comment type="caution">
    <text evidence="2">The sequence shown here is derived from an EMBL/GenBank/DDBJ whole genome shotgun (WGS) entry which is preliminary data.</text>
</comment>
<accession>A0A0B2W088</accession>
<gene>
    <name evidence="2" type="ORF">Tcan_05338</name>
</gene>
<sequence length="288" mass="32625">MDLRLLLFLFYATTTFCNGAKILALATHCLADAGHSVTVLETNDKKYARDFGHGIKTEHIYVPPDPRKTEDSKEIIWRSSRSGFYIAQVYNSVGDKALKMMIEYDPETFWRVVNGTWDLLVVDELFAVHGYGIASIHKRLNGTPYIVFSTTVMLNSDSMTNALGRCWVCRVHMFISSVAELIYKPTYFTHRLANFYQHFTEYIVQPFGMMHLRDLGINDFTWHQYFRGASAFLSDQIDNIGFPVPEGTEINNVGAMCSETNATLPNALEAFISDPKSKGLLLVCFLAI</sequence>
<dbReference type="SUPFAM" id="SSF53756">
    <property type="entry name" value="UDP-Glycosyltransferase/glycogen phosphorylase"/>
    <property type="match status" value="1"/>
</dbReference>
<dbReference type="STRING" id="6265.A0A0B2W088"/>
<name>A0A0B2W088_TOXCA</name>
<keyword evidence="1" id="KW-0732">Signal</keyword>